<dbReference type="PANTHER" id="PTHR43390:SF1">
    <property type="entry name" value="CHLOROPLAST PROCESSING PEPTIDASE"/>
    <property type="match status" value="1"/>
</dbReference>
<dbReference type="EC" id="3.4.21.89" evidence="3 8"/>
<dbReference type="InterPro" id="IPR019756">
    <property type="entry name" value="Pept_S26A_signal_pept_1_Ser-AS"/>
</dbReference>
<protein>
    <recommendedName>
        <fullName evidence="4 8">Signal peptidase I</fullName>
        <ecNumber evidence="3 8">3.4.21.89</ecNumber>
    </recommendedName>
</protein>
<feature type="active site" evidence="7">
    <location>
        <position position="74"/>
    </location>
</feature>
<feature type="active site" evidence="7">
    <location>
        <position position="129"/>
    </location>
</feature>
<dbReference type="InterPro" id="IPR000223">
    <property type="entry name" value="Pept_S26A_signal_pept_1"/>
</dbReference>
<dbReference type="SUPFAM" id="SSF51306">
    <property type="entry name" value="LexA/Signal peptidase"/>
    <property type="match status" value="1"/>
</dbReference>
<dbReference type="Pfam" id="PF10502">
    <property type="entry name" value="Peptidase_S26"/>
    <property type="match status" value="1"/>
</dbReference>
<evidence type="ECO:0000256" key="1">
    <source>
        <dbReference type="ARBA" id="ARBA00000677"/>
    </source>
</evidence>
<keyword evidence="6 8" id="KW-0378">Hydrolase</keyword>
<gene>
    <name evidence="11" type="ORF">DFR31_0204</name>
</gene>
<dbReference type="PRINTS" id="PR00727">
    <property type="entry name" value="LEADERPTASE"/>
</dbReference>
<evidence type="ECO:0000259" key="10">
    <source>
        <dbReference type="Pfam" id="PF10502"/>
    </source>
</evidence>
<proteinExistence type="inferred from homology"/>
<evidence type="ECO:0000256" key="6">
    <source>
        <dbReference type="ARBA" id="ARBA00022801"/>
    </source>
</evidence>
<comment type="similarity">
    <text evidence="2 9">Belongs to the peptidase S26 family.</text>
</comment>
<dbReference type="NCBIfam" id="TIGR02227">
    <property type="entry name" value="sigpep_I_bact"/>
    <property type="match status" value="1"/>
</dbReference>
<dbReference type="InterPro" id="IPR036286">
    <property type="entry name" value="LexA/Signal_pep-like_sf"/>
</dbReference>
<comment type="subcellular location">
    <subcellularLocation>
        <location evidence="9">Membrane</location>
        <topology evidence="9">Multi-pass membrane protein</topology>
    </subcellularLocation>
</comment>
<dbReference type="EMBL" id="RCDA01000001">
    <property type="protein sequence ID" value="RLK50311.1"/>
    <property type="molecule type" value="Genomic_DNA"/>
</dbReference>
<evidence type="ECO:0000256" key="5">
    <source>
        <dbReference type="ARBA" id="ARBA00022670"/>
    </source>
</evidence>
<keyword evidence="5 8" id="KW-0645">Protease</keyword>
<dbReference type="PANTHER" id="PTHR43390">
    <property type="entry name" value="SIGNAL PEPTIDASE I"/>
    <property type="match status" value="1"/>
</dbReference>
<name>A0A498CDI5_9GAMM</name>
<evidence type="ECO:0000313" key="11">
    <source>
        <dbReference type="EMBL" id="RLK50311.1"/>
    </source>
</evidence>
<dbReference type="PROSITE" id="PS00760">
    <property type="entry name" value="SPASE_I_2"/>
    <property type="match status" value="1"/>
</dbReference>
<dbReference type="InterPro" id="IPR019758">
    <property type="entry name" value="Pept_S26A_signal_pept_1_CS"/>
</dbReference>
<evidence type="ECO:0000313" key="12">
    <source>
        <dbReference type="Proteomes" id="UP000275461"/>
    </source>
</evidence>
<dbReference type="AlphaFoldDB" id="A0A498CDI5"/>
<evidence type="ECO:0000256" key="9">
    <source>
        <dbReference type="RuleBase" id="RU362042"/>
    </source>
</evidence>
<dbReference type="CDD" id="cd06530">
    <property type="entry name" value="S26_SPase_I"/>
    <property type="match status" value="1"/>
</dbReference>
<evidence type="ECO:0000256" key="7">
    <source>
        <dbReference type="PIRSR" id="PIRSR600223-1"/>
    </source>
</evidence>
<dbReference type="GO" id="GO:0006465">
    <property type="term" value="P:signal peptide processing"/>
    <property type="evidence" value="ECO:0007669"/>
    <property type="project" value="InterPro"/>
</dbReference>
<feature type="domain" description="Peptidase S26" evidence="10">
    <location>
        <begin position="46"/>
        <end position="238"/>
    </location>
</feature>
<dbReference type="GO" id="GO:0016020">
    <property type="term" value="C:membrane"/>
    <property type="evidence" value="ECO:0007669"/>
    <property type="project" value="UniProtKB-SubCell"/>
</dbReference>
<accession>A0A498CDI5</accession>
<sequence>MHLDFELLLVLLTLFTGVIWAWDRFYRRKRVPEDQRHEPPPWYIDFPKSLFPVILAVLLIRGFVAEPFRIPSGSMVPTLLTGDFILVNKSSYGLRWPVLGTRIIGNGAPERGEVAVFKYPVDPSQDYIKRVVGLPGDTIEYRNKTLYVNGEAVAQEEIGQYDGLHADSLATLHRETLDAGDYKVLVHERSPSGELDAVEVPEGMYFTIGDNRDRSADSRMWGFVPDEYLVGRAFLIWMSWDVHNNRVDWGRIGEGIQ</sequence>
<comment type="catalytic activity">
    <reaction evidence="1 8">
        <text>Cleavage of hydrophobic, N-terminal signal or leader sequences from secreted and periplasmic proteins.</text>
        <dbReference type="EC" id="3.4.21.89"/>
    </reaction>
</comment>
<evidence type="ECO:0000256" key="4">
    <source>
        <dbReference type="ARBA" id="ARBA00019232"/>
    </source>
</evidence>
<comment type="caution">
    <text evidence="11">The sequence shown here is derived from an EMBL/GenBank/DDBJ whole genome shotgun (WGS) entry which is preliminary data.</text>
</comment>
<dbReference type="InterPro" id="IPR019533">
    <property type="entry name" value="Peptidase_S26"/>
</dbReference>
<dbReference type="GO" id="GO:0009003">
    <property type="term" value="F:signal peptidase activity"/>
    <property type="evidence" value="ECO:0007669"/>
    <property type="project" value="UniProtKB-EC"/>
</dbReference>
<keyword evidence="12" id="KW-1185">Reference proteome</keyword>
<reference evidence="11 12" key="1">
    <citation type="submission" date="2018-10" db="EMBL/GenBank/DDBJ databases">
        <title>Genomic Encyclopedia of Type Strains, Phase IV (KMG-IV): sequencing the most valuable type-strain genomes for metagenomic binning, comparative biology and taxonomic classification.</title>
        <authorList>
            <person name="Goeker M."/>
        </authorList>
    </citation>
    <scope>NUCLEOTIDE SEQUENCE [LARGE SCALE GENOMIC DNA]</scope>
    <source>
        <strain evidence="11 12">DSM 12769</strain>
    </source>
</reference>
<organism evidence="11 12">
    <name type="scientific">Alkalispirillum mobile</name>
    <dbReference type="NCBI Taxonomy" id="85925"/>
    <lineage>
        <taxon>Bacteria</taxon>
        <taxon>Pseudomonadati</taxon>
        <taxon>Pseudomonadota</taxon>
        <taxon>Gammaproteobacteria</taxon>
        <taxon>Chromatiales</taxon>
        <taxon>Ectothiorhodospiraceae</taxon>
        <taxon>Alkalispirillum</taxon>
    </lineage>
</organism>
<dbReference type="Proteomes" id="UP000275461">
    <property type="component" value="Unassembled WGS sequence"/>
</dbReference>
<evidence type="ECO:0000256" key="2">
    <source>
        <dbReference type="ARBA" id="ARBA00009370"/>
    </source>
</evidence>
<dbReference type="PROSITE" id="PS00501">
    <property type="entry name" value="SPASE_I_1"/>
    <property type="match status" value="1"/>
</dbReference>
<dbReference type="InterPro" id="IPR019757">
    <property type="entry name" value="Pept_S26A_signal_pept_1_Lys-AS"/>
</dbReference>
<evidence type="ECO:0000256" key="8">
    <source>
        <dbReference type="RuleBase" id="RU003993"/>
    </source>
</evidence>
<dbReference type="RefSeq" id="WP_121440810.1">
    <property type="nucleotide sequence ID" value="NZ_RCDA01000001.1"/>
</dbReference>
<evidence type="ECO:0000256" key="3">
    <source>
        <dbReference type="ARBA" id="ARBA00013208"/>
    </source>
</evidence>
<dbReference type="Gene3D" id="2.10.109.10">
    <property type="entry name" value="Umud Fragment, subunit A"/>
    <property type="match status" value="1"/>
</dbReference>
<dbReference type="GO" id="GO:0004252">
    <property type="term" value="F:serine-type endopeptidase activity"/>
    <property type="evidence" value="ECO:0007669"/>
    <property type="project" value="InterPro"/>
</dbReference>
<dbReference type="PROSITE" id="PS00761">
    <property type="entry name" value="SPASE_I_3"/>
    <property type="match status" value="1"/>
</dbReference>
<dbReference type="OrthoDB" id="9815782at2"/>